<keyword evidence="2 3" id="KW-0143">Chaperone</keyword>
<dbReference type="Pfam" id="PF01730">
    <property type="entry name" value="UreF"/>
    <property type="match status" value="1"/>
</dbReference>
<evidence type="ECO:0000313" key="5">
    <source>
        <dbReference type="Proteomes" id="UP000823963"/>
    </source>
</evidence>
<dbReference type="EMBL" id="DXFP01000007">
    <property type="protein sequence ID" value="HIX01319.1"/>
    <property type="molecule type" value="Genomic_DNA"/>
</dbReference>
<proteinExistence type="inferred from homology"/>
<comment type="subcellular location">
    <subcellularLocation>
        <location evidence="3">Cytoplasm</location>
    </subcellularLocation>
</comment>
<name>A0A9D1UVV3_9LACO</name>
<dbReference type="AlphaFoldDB" id="A0A9D1UVV3"/>
<evidence type="ECO:0000313" key="4">
    <source>
        <dbReference type="EMBL" id="HIX01319.1"/>
    </source>
</evidence>
<dbReference type="PIRSF" id="PIRSF009467">
    <property type="entry name" value="Ureas_acces_UreF"/>
    <property type="match status" value="1"/>
</dbReference>
<keyword evidence="1 3" id="KW-0996">Nickel insertion</keyword>
<comment type="function">
    <text evidence="3">Required for maturation of urease via the functional incorporation of the urease nickel metallocenter.</text>
</comment>
<dbReference type="InterPro" id="IPR002639">
    <property type="entry name" value="UreF"/>
</dbReference>
<evidence type="ECO:0000256" key="1">
    <source>
        <dbReference type="ARBA" id="ARBA00022988"/>
    </source>
</evidence>
<dbReference type="InterPro" id="IPR038277">
    <property type="entry name" value="UreF_sf"/>
</dbReference>
<organism evidence="4 5">
    <name type="scientific">Candidatus Ligilactobacillus excrementigallinarum</name>
    <dbReference type="NCBI Taxonomy" id="2838641"/>
    <lineage>
        <taxon>Bacteria</taxon>
        <taxon>Bacillati</taxon>
        <taxon>Bacillota</taxon>
        <taxon>Bacilli</taxon>
        <taxon>Lactobacillales</taxon>
        <taxon>Lactobacillaceae</taxon>
        <taxon>Ligilactobacillus</taxon>
    </lineage>
</organism>
<dbReference type="PANTHER" id="PTHR33620">
    <property type="entry name" value="UREASE ACCESSORY PROTEIN F"/>
    <property type="match status" value="1"/>
</dbReference>
<dbReference type="GO" id="GO:0005737">
    <property type="term" value="C:cytoplasm"/>
    <property type="evidence" value="ECO:0007669"/>
    <property type="project" value="UniProtKB-SubCell"/>
</dbReference>
<evidence type="ECO:0000256" key="2">
    <source>
        <dbReference type="ARBA" id="ARBA00023186"/>
    </source>
</evidence>
<reference evidence="4" key="2">
    <citation type="submission" date="2021-04" db="EMBL/GenBank/DDBJ databases">
        <authorList>
            <person name="Gilroy R."/>
        </authorList>
    </citation>
    <scope>NUCLEOTIDE SEQUENCE</scope>
    <source>
        <strain evidence="4">6627</strain>
    </source>
</reference>
<dbReference type="Proteomes" id="UP000823963">
    <property type="component" value="Unassembled WGS sequence"/>
</dbReference>
<gene>
    <name evidence="3" type="primary">ureF</name>
    <name evidence="4" type="ORF">H9861_00985</name>
</gene>
<dbReference type="Gene3D" id="1.10.4190.10">
    <property type="entry name" value="Urease accessory protein UreF"/>
    <property type="match status" value="1"/>
</dbReference>
<reference evidence="4" key="1">
    <citation type="journal article" date="2021" name="PeerJ">
        <title>Extensive microbial diversity within the chicken gut microbiome revealed by metagenomics and culture.</title>
        <authorList>
            <person name="Gilroy R."/>
            <person name="Ravi A."/>
            <person name="Getino M."/>
            <person name="Pursley I."/>
            <person name="Horton D.L."/>
            <person name="Alikhan N.F."/>
            <person name="Baker D."/>
            <person name="Gharbi K."/>
            <person name="Hall N."/>
            <person name="Watson M."/>
            <person name="Adriaenssens E.M."/>
            <person name="Foster-Nyarko E."/>
            <person name="Jarju S."/>
            <person name="Secka A."/>
            <person name="Antonio M."/>
            <person name="Oren A."/>
            <person name="Chaudhuri R.R."/>
            <person name="La Ragione R."/>
            <person name="Hildebrand F."/>
            <person name="Pallen M.J."/>
        </authorList>
    </citation>
    <scope>NUCLEOTIDE SEQUENCE</scope>
    <source>
        <strain evidence="4">6627</strain>
    </source>
</reference>
<dbReference type="HAMAP" id="MF_01385">
    <property type="entry name" value="UreF"/>
    <property type="match status" value="1"/>
</dbReference>
<comment type="caution">
    <text evidence="4">The sequence shown here is derived from an EMBL/GenBank/DDBJ whole genome shotgun (WGS) entry which is preliminary data.</text>
</comment>
<dbReference type="GO" id="GO:0016151">
    <property type="term" value="F:nickel cation binding"/>
    <property type="evidence" value="ECO:0007669"/>
    <property type="project" value="UniProtKB-UniRule"/>
</dbReference>
<comment type="similarity">
    <text evidence="3">Belongs to the UreF family.</text>
</comment>
<accession>A0A9D1UVV3</accession>
<keyword evidence="3" id="KW-0963">Cytoplasm</keyword>
<sequence length="242" mass="28163">MNNEKIYEHIKKMLEVFQICDSTFPIGTFNHSYGMETYLRENKVTDNQSFEKWMRTFLNTQFKWGEGLLVRITMEALDKHEVDKIWEYDQQITRSAAAIETRKGARLIAEQMIILILRIYGDQDTPAIKLIREYQQRIKNDQAFGNPAIVFAMFMNYMQMDVIESVCYYGYSIVTTMIQNAVRAIPLGQKAGQQIMHNLFDDVLKICQEIMQMDASLLGANVPGIELAQINHETTVFRLFMS</sequence>
<dbReference type="PANTHER" id="PTHR33620:SF1">
    <property type="entry name" value="UREASE ACCESSORY PROTEIN F"/>
    <property type="match status" value="1"/>
</dbReference>
<comment type="subunit">
    <text evidence="3">UreD, UreF and UreG form a complex that acts as a GTP-hydrolysis-dependent molecular chaperone, activating the urease apoprotein by helping to assemble the nickel containing metallocenter of UreC. The UreE protein probably delivers the nickel.</text>
</comment>
<protein>
    <recommendedName>
        <fullName evidence="3">Urease accessory protein UreF</fullName>
    </recommendedName>
</protein>
<evidence type="ECO:0000256" key="3">
    <source>
        <dbReference type="HAMAP-Rule" id="MF_01385"/>
    </source>
</evidence>